<dbReference type="PANTHER" id="PTHR42802:SF1">
    <property type="entry name" value="L-ORNITHINE N(5)-MONOOXYGENASE"/>
    <property type="match status" value="1"/>
</dbReference>
<keyword evidence="7" id="KW-0274">FAD</keyword>
<evidence type="ECO:0000256" key="10">
    <source>
        <dbReference type="ARBA" id="ARBA00023033"/>
    </source>
</evidence>
<comment type="cofactor">
    <cofactor evidence="1">
        <name>FAD</name>
        <dbReference type="ChEBI" id="CHEBI:57692"/>
    </cofactor>
</comment>
<evidence type="ECO:0000256" key="3">
    <source>
        <dbReference type="ARBA" id="ARBA00007588"/>
    </source>
</evidence>
<evidence type="ECO:0000256" key="8">
    <source>
        <dbReference type="ARBA" id="ARBA00022857"/>
    </source>
</evidence>
<evidence type="ECO:0000256" key="5">
    <source>
        <dbReference type="ARBA" id="ARBA00016406"/>
    </source>
</evidence>
<evidence type="ECO:0000313" key="17">
    <source>
        <dbReference type="Proteomes" id="UP001596160"/>
    </source>
</evidence>
<dbReference type="EC" id="1.14.13.59" evidence="4"/>
<evidence type="ECO:0000256" key="9">
    <source>
        <dbReference type="ARBA" id="ARBA00023002"/>
    </source>
</evidence>
<evidence type="ECO:0000256" key="12">
    <source>
        <dbReference type="ARBA" id="ARBA00031158"/>
    </source>
</evidence>
<dbReference type="PANTHER" id="PTHR42802">
    <property type="entry name" value="MONOOXYGENASE"/>
    <property type="match status" value="1"/>
</dbReference>
<protein>
    <recommendedName>
        <fullName evidence="5">L-lysine N6-monooxygenase MbtG</fullName>
        <ecNumber evidence="4">1.14.13.59</ecNumber>
    </recommendedName>
    <alternativeName>
        <fullName evidence="14">Lysine 6-N-hydroxylase</fullName>
    </alternativeName>
    <alternativeName>
        <fullName evidence="13">Lysine N6-hydroxylase</fullName>
    </alternativeName>
    <alternativeName>
        <fullName evidence="11">Lysine-N-oxygenase</fullName>
    </alternativeName>
    <alternativeName>
        <fullName evidence="12">Mycobactin synthase protein G</fullName>
    </alternativeName>
</protein>
<keyword evidence="10" id="KW-0503">Monooxygenase</keyword>
<reference evidence="17" key="1">
    <citation type="journal article" date="2019" name="Int. J. Syst. Evol. Microbiol.">
        <title>The Global Catalogue of Microorganisms (GCM) 10K type strain sequencing project: providing services to taxonomists for standard genome sequencing and annotation.</title>
        <authorList>
            <consortium name="The Broad Institute Genomics Platform"/>
            <consortium name="The Broad Institute Genome Sequencing Center for Infectious Disease"/>
            <person name="Wu L."/>
            <person name="Ma J."/>
        </authorList>
    </citation>
    <scope>NUCLEOTIDE SEQUENCE [LARGE SCALE GENOMIC DNA]</scope>
    <source>
        <strain evidence="17">PCU 266</strain>
    </source>
</reference>
<evidence type="ECO:0000256" key="14">
    <source>
        <dbReference type="ARBA" id="ARBA00032738"/>
    </source>
</evidence>
<gene>
    <name evidence="16" type="ORF">ACFPRH_22565</name>
</gene>
<evidence type="ECO:0000256" key="7">
    <source>
        <dbReference type="ARBA" id="ARBA00022827"/>
    </source>
</evidence>
<evidence type="ECO:0000256" key="4">
    <source>
        <dbReference type="ARBA" id="ARBA00013076"/>
    </source>
</evidence>
<comment type="pathway">
    <text evidence="2">Siderophore biosynthesis.</text>
</comment>
<name>A0ABW0AL79_9ACTN</name>
<dbReference type="Pfam" id="PF13434">
    <property type="entry name" value="Lys_Orn_oxgnase"/>
    <property type="match status" value="1"/>
</dbReference>
<evidence type="ECO:0000313" key="16">
    <source>
        <dbReference type="EMBL" id="MFC5154527.1"/>
    </source>
</evidence>
<dbReference type="EMBL" id="JBHSKP010000015">
    <property type="protein sequence ID" value="MFC5154527.1"/>
    <property type="molecule type" value="Genomic_DNA"/>
</dbReference>
<evidence type="ECO:0000256" key="6">
    <source>
        <dbReference type="ARBA" id="ARBA00022630"/>
    </source>
</evidence>
<dbReference type="Proteomes" id="UP001596160">
    <property type="component" value="Unassembled WGS sequence"/>
</dbReference>
<organism evidence="16 17">
    <name type="scientific">Streptomyces amakusaensis</name>
    <dbReference type="NCBI Taxonomy" id="67271"/>
    <lineage>
        <taxon>Bacteria</taxon>
        <taxon>Bacillati</taxon>
        <taxon>Actinomycetota</taxon>
        <taxon>Actinomycetes</taxon>
        <taxon>Kitasatosporales</taxon>
        <taxon>Streptomycetaceae</taxon>
        <taxon>Streptomyces</taxon>
    </lineage>
</organism>
<evidence type="ECO:0000256" key="11">
    <source>
        <dbReference type="ARBA" id="ARBA00029939"/>
    </source>
</evidence>
<comment type="similarity">
    <text evidence="3">Belongs to the lysine N(6)-hydroxylase/L-ornithine N(5)-oxygenase family.</text>
</comment>
<evidence type="ECO:0000256" key="1">
    <source>
        <dbReference type="ARBA" id="ARBA00001974"/>
    </source>
</evidence>
<keyword evidence="6" id="KW-0285">Flavoprotein</keyword>
<dbReference type="PRINTS" id="PR00368">
    <property type="entry name" value="FADPNR"/>
</dbReference>
<keyword evidence="8" id="KW-0521">NADP</keyword>
<evidence type="ECO:0000256" key="2">
    <source>
        <dbReference type="ARBA" id="ARBA00004924"/>
    </source>
</evidence>
<dbReference type="Gene3D" id="3.50.50.60">
    <property type="entry name" value="FAD/NAD(P)-binding domain"/>
    <property type="match status" value="1"/>
</dbReference>
<keyword evidence="9" id="KW-0560">Oxidoreductase</keyword>
<evidence type="ECO:0000256" key="15">
    <source>
        <dbReference type="ARBA" id="ARBA00048407"/>
    </source>
</evidence>
<proteinExistence type="inferred from homology"/>
<keyword evidence="17" id="KW-1185">Reference proteome</keyword>
<dbReference type="RefSeq" id="WP_344481936.1">
    <property type="nucleotide sequence ID" value="NZ_BAAASB010000016.1"/>
</dbReference>
<dbReference type="SUPFAM" id="SSF51905">
    <property type="entry name" value="FAD/NAD(P)-binding domain"/>
    <property type="match status" value="2"/>
</dbReference>
<dbReference type="PRINTS" id="PR00411">
    <property type="entry name" value="PNDRDTASEI"/>
</dbReference>
<accession>A0ABW0AL79</accession>
<comment type="caution">
    <text evidence="16">The sequence shown here is derived from an EMBL/GenBank/DDBJ whole genome shotgun (WGS) entry which is preliminary data.</text>
</comment>
<comment type="catalytic activity">
    <reaction evidence="15">
        <text>L-lysine + NADPH + O2 = N(6)-hydroxy-L-lysine + NADP(+) + H2O</text>
        <dbReference type="Rhea" id="RHEA:23228"/>
        <dbReference type="ChEBI" id="CHEBI:15377"/>
        <dbReference type="ChEBI" id="CHEBI:15379"/>
        <dbReference type="ChEBI" id="CHEBI:32551"/>
        <dbReference type="ChEBI" id="CHEBI:57783"/>
        <dbReference type="ChEBI" id="CHEBI:57820"/>
        <dbReference type="ChEBI" id="CHEBI:58349"/>
        <dbReference type="EC" id="1.14.13.59"/>
    </reaction>
</comment>
<sequence>MSAGHASTAQQETTPTQDLVGIGFGPANLALAIAIAEHNGECAPGQTIASAFVERQGDFGWHQGMLLEGATMQVSFLKDLATMRDPGSRFTFLRYLHERGRLADFINQKSFFPTRVEFHDYLRWCAASFTDRVSYGREAVAVRPVERDGPVESFDVLSRPADGEGGPDRVVRARNVVLGTGLRPRLPQGVTAGEHVWHNRDLLFRAPALKKRPHRRFTVVGAGQSAAETADYLHRTFPDAEICAVFTRYGYSPADDSPFANRIFDPSAVDDFYDAPEDVKQALLGYHGNTNYSVVDGDLIEQLYRTVYQEKVAGARRLRILNTCELTGVEELPDGARAVVRSLTTKELITLDSDAVVLATGYRPCDPRELLGPLADECLTDGQGRLRIDRDHRVRMSDRVRGGVYLQGAGTEHTHGITSSLLSTLAVRSGEIRDSLLLRRAGSDELDRLDADLGEAAGSVAAHSG</sequence>
<dbReference type="InterPro" id="IPR036188">
    <property type="entry name" value="FAD/NAD-bd_sf"/>
</dbReference>
<evidence type="ECO:0000256" key="13">
    <source>
        <dbReference type="ARBA" id="ARBA00032493"/>
    </source>
</evidence>
<dbReference type="InterPro" id="IPR025700">
    <property type="entry name" value="Lys/Orn_oxygenase"/>
</dbReference>